<keyword evidence="2" id="KW-1185">Reference proteome</keyword>
<dbReference type="Proteomes" id="UP001281410">
    <property type="component" value="Unassembled WGS sequence"/>
</dbReference>
<name>A0AAE0E5L6_9ROSI</name>
<comment type="caution">
    <text evidence="1">The sequence shown here is derived from an EMBL/GenBank/DDBJ whole genome shotgun (WGS) entry which is preliminary data.</text>
</comment>
<gene>
    <name evidence="1" type="ORF">Dsin_016557</name>
</gene>
<protein>
    <submittedName>
        <fullName evidence="1">Uncharacterized protein</fullName>
    </submittedName>
</protein>
<proteinExistence type="predicted"/>
<organism evidence="1 2">
    <name type="scientific">Dipteronia sinensis</name>
    <dbReference type="NCBI Taxonomy" id="43782"/>
    <lineage>
        <taxon>Eukaryota</taxon>
        <taxon>Viridiplantae</taxon>
        <taxon>Streptophyta</taxon>
        <taxon>Embryophyta</taxon>
        <taxon>Tracheophyta</taxon>
        <taxon>Spermatophyta</taxon>
        <taxon>Magnoliopsida</taxon>
        <taxon>eudicotyledons</taxon>
        <taxon>Gunneridae</taxon>
        <taxon>Pentapetalae</taxon>
        <taxon>rosids</taxon>
        <taxon>malvids</taxon>
        <taxon>Sapindales</taxon>
        <taxon>Sapindaceae</taxon>
        <taxon>Hippocastanoideae</taxon>
        <taxon>Acereae</taxon>
        <taxon>Dipteronia</taxon>
    </lineage>
</organism>
<evidence type="ECO:0000313" key="1">
    <source>
        <dbReference type="EMBL" id="KAK3211851.1"/>
    </source>
</evidence>
<evidence type="ECO:0000313" key="2">
    <source>
        <dbReference type="Proteomes" id="UP001281410"/>
    </source>
</evidence>
<sequence>MSAKFMGIRVILPSIHFRKCIFNGNLMKRHNKAAHELAKYALGIDEDVYWMEDFPGYIRKGIEADMPG</sequence>
<reference evidence="1" key="1">
    <citation type="journal article" date="2023" name="Plant J.">
        <title>Genome sequences and population genomics provide insights into the demographic history, inbreeding, and mutation load of two 'living fossil' tree species of Dipteronia.</title>
        <authorList>
            <person name="Feng Y."/>
            <person name="Comes H.P."/>
            <person name="Chen J."/>
            <person name="Zhu S."/>
            <person name="Lu R."/>
            <person name="Zhang X."/>
            <person name="Li P."/>
            <person name="Qiu J."/>
            <person name="Olsen K.M."/>
            <person name="Qiu Y."/>
        </authorList>
    </citation>
    <scope>NUCLEOTIDE SEQUENCE</scope>
    <source>
        <strain evidence="1">NBL</strain>
    </source>
</reference>
<accession>A0AAE0E5L6</accession>
<dbReference type="EMBL" id="JANJYJ010000005">
    <property type="protein sequence ID" value="KAK3211851.1"/>
    <property type="molecule type" value="Genomic_DNA"/>
</dbReference>
<dbReference type="AlphaFoldDB" id="A0AAE0E5L6"/>